<keyword evidence="3" id="KW-0560">Oxidoreductase</keyword>
<dbReference type="Proteomes" id="UP000886520">
    <property type="component" value="Chromosome 8"/>
</dbReference>
<dbReference type="GO" id="GO:0020037">
    <property type="term" value="F:heme binding"/>
    <property type="evidence" value="ECO:0007669"/>
    <property type="project" value="InterPro"/>
</dbReference>
<comment type="caution">
    <text evidence="6">The sequence shown here is derived from an EMBL/GenBank/DDBJ whole genome shotgun (WGS) entry which is preliminary data.</text>
</comment>
<reference evidence="6" key="1">
    <citation type="submission" date="2021-01" db="EMBL/GenBank/DDBJ databases">
        <title>Adiantum capillus-veneris genome.</title>
        <authorList>
            <person name="Fang Y."/>
            <person name="Liao Q."/>
        </authorList>
    </citation>
    <scope>NUCLEOTIDE SEQUENCE</scope>
    <source>
        <strain evidence="6">H3</strain>
        <tissue evidence="6">Leaf</tissue>
    </source>
</reference>
<dbReference type="InterPro" id="IPR001128">
    <property type="entry name" value="Cyt_P450"/>
</dbReference>
<evidence type="ECO:0000256" key="4">
    <source>
        <dbReference type="ARBA" id="ARBA00023004"/>
    </source>
</evidence>
<keyword evidence="2 5" id="KW-0479">Metal-binding</keyword>
<dbReference type="AlphaFoldDB" id="A0A9D4V096"/>
<organism evidence="6 7">
    <name type="scientific">Adiantum capillus-veneris</name>
    <name type="common">Maidenhair fern</name>
    <dbReference type="NCBI Taxonomy" id="13818"/>
    <lineage>
        <taxon>Eukaryota</taxon>
        <taxon>Viridiplantae</taxon>
        <taxon>Streptophyta</taxon>
        <taxon>Embryophyta</taxon>
        <taxon>Tracheophyta</taxon>
        <taxon>Polypodiopsida</taxon>
        <taxon>Polypodiidae</taxon>
        <taxon>Polypodiales</taxon>
        <taxon>Pteridineae</taxon>
        <taxon>Pteridaceae</taxon>
        <taxon>Vittarioideae</taxon>
        <taxon>Adiantum</taxon>
    </lineage>
</organism>
<evidence type="ECO:0008006" key="8">
    <source>
        <dbReference type="Google" id="ProtNLM"/>
    </source>
</evidence>
<name>A0A9D4V096_ADICA</name>
<keyword evidence="4 5" id="KW-0408">Iron</keyword>
<evidence type="ECO:0000256" key="1">
    <source>
        <dbReference type="ARBA" id="ARBA00010617"/>
    </source>
</evidence>
<dbReference type="GO" id="GO:0004497">
    <property type="term" value="F:monooxygenase activity"/>
    <property type="evidence" value="ECO:0007669"/>
    <property type="project" value="InterPro"/>
</dbReference>
<dbReference type="CDD" id="cd11064">
    <property type="entry name" value="CYP86A"/>
    <property type="match status" value="1"/>
</dbReference>
<evidence type="ECO:0000256" key="2">
    <source>
        <dbReference type="ARBA" id="ARBA00022723"/>
    </source>
</evidence>
<dbReference type="Gene3D" id="1.10.630.10">
    <property type="entry name" value="Cytochrome P450"/>
    <property type="match status" value="1"/>
</dbReference>
<accession>A0A9D4V096</accession>
<comment type="cofactor">
    <cofactor evidence="5">
        <name>heme</name>
        <dbReference type="ChEBI" id="CHEBI:30413"/>
    </cofactor>
</comment>
<keyword evidence="7" id="KW-1185">Reference proteome</keyword>
<dbReference type="GO" id="GO:0005506">
    <property type="term" value="F:iron ion binding"/>
    <property type="evidence" value="ECO:0007669"/>
    <property type="project" value="InterPro"/>
</dbReference>
<dbReference type="InterPro" id="IPR002401">
    <property type="entry name" value="Cyt_P450_E_grp-I"/>
</dbReference>
<dbReference type="PANTHER" id="PTHR24296">
    <property type="entry name" value="CYTOCHROME P450"/>
    <property type="match status" value="1"/>
</dbReference>
<dbReference type="PRINTS" id="PR00463">
    <property type="entry name" value="EP450I"/>
</dbReference>
<feature type="binding site" description="axial binding residue" evidence="5">
    <location>
        <position position="530"/>
    </location>
    <ligand>
        <name>heme</name>
        <dbReference type="ChEBI" id="CHEBI:30413"/>
    </ligand>
    <ligandPart>
        <name>Fe</name>
        <dbReference type="ChEBI" id="CHEBI:18248"/>
    </ligandPart>
</feature>
<dbReference type="Pfam" id="PF00067">
    <property type="entry name" value="p450"/>
    <property type="match status" value="2"/>
</dbReference>
<dbReference type="SUPFAM" id="SSF48264">
    <property type="entry name" value="Cytochrome P450"/>
    <property type="match status" value="1"/>
</dbReference>
<gene>
    <name evidence="6" type="ORF">GOP47_0009032</name>
</gene>
<evidence type="ECO:0000256" key="3">
    <source>
        <dbReference type="ARBA" id="ARBA00023002"/>
    </source>
</evidence>
<keyword evidence="5" id="KW-0349">Heme</keyword>
<dbReference type="OrthoDB" id="1470350at2759"/>
<evidence type="ECO:0000256" key="5">
    <source>
        <dbReference type="PIRSR" id="PIRSR602401-1"/>
    </source>
</evidence>
<protein>
    <recommendedName>
        <fullName evidence="8">Cytochrome P450</fullName>
    </recommendedName>
</protein>
<dbReference type="PRINTS" id="PR00385">
    <property type="entry name" value="P450"/>
</dbReference>
<proteinExistence type="inferred from homology"/>
<evidence type="ECO:0000313" key="7">
    <source>
        <dbReference type="Proteomes" id="UP000886520"/>
    </source>
</evidence>
<comment type="similarity">
    <text evidence="1">Belongs to the cytochrome P450 family.</text>
</comment>
<dbReference type="InterPro" id="IPR036396">
    <property type="entry name" value="Cyt_P450_sf"/>
</dbReference>
<dbReference type="EMBL" id="JABFUD020000008">
    <property type="protein sequence ID" value="KAI5076967.1"/>
    <property type="molecule type" value="Genomic_DNA"/>
</dbReference>
<sequence length="588" mass="66394">MWTIAVAVACVALYLLWRYHPRYGGNPGLPSFPIVGCLPLILLNKHRFYEWSCEVFESAHALTHLVFMGSHTTIATADPRNVYHILKSRFDFYPKGPNFYPYFHDIFGVGIFNSDGPIWRFQRKVASHIFTSNSLKDFVVDIADAEICRRLIPALEFARKDQSGCPLDLQALFMDFTFDTISQLTFGVDPVRLVSCKFIKSRLNGNVQHVEVGVEGGKSNCIDCSDYIQPNGQSLSSHAEDGRTLQRESGVSYMKVPGDLIQGFAEGFPAALHIIANRFLTPKFVWQAKRRLNIGSEKKLRHALKAVNKFATFVIEKSKNENSRRKDLLAMFMQVSKTQVASLLEGEDDVTWKENGDNEEGQALSDSLLKDILLSFILAGRETVASGITFLIWQICLYPEVEEAIHEEIKRILKDRQLNKSGAKEVGTFAYEEIRKMHYLHAALSESMRLFPPIPSDPKYAAEDDVLPDGTKVQKGYEVSYNVFAMGRARQVWGDDCLKFKPERWLGEDGAFVAVSPFKYPVFQAGLRTCLGKDFAYIQIKQVVASLVRDYKISLSPGFKPKLSFSINMLMTNGLPVILHRRQNDAAS</sequence>
<evidence type="ECO:0000313" key="6">
    <source>
        <dbReference type="EMBL" id="KAI5076967.1"/>
    </source>
</evidence>
<dbReference type="GO" id="GO:0016705">
    <property type="term" value="F:oxidoreductase activity, acting on paired donors, with incorporation or reduction of molecular oxygen"/>
    <property type="evidence" value="ECO:0007669"/>
    <property type="project" value="InterPro"/>
</dbReference>